<keyword evidence="4" id="KW-1185">Reference proteome</keyword>
<evidence type="ECO:0000256" key="2">
    <source>
        <dbReference type="SAM" id="Phobius"/>
    </source>
</evidence>
<feature type="compositionally biased region" description="Basic and acidic residues" evidence="1">
    <location>
        <begin position="30"/>
        <end position="41"/>
    </location>
</feature>
<keyword evidence="2" id="KW-0472">Membrane</keyword>
<protein>
    <submittedName>
        <fullName evidence="3">Uncharacterized protein</fullName>
    </submittedName>
</protein>
<feature type="region of interest" description="Disordered" evidence="1">
    <location>
        <begin position="30"/>
        <end position="49"/>
    </location>
</feature>
<comment type="caution">
    <text evidence="3">The sequence shown here is derived from an EMBL/GenBank/DDBJ whole genome shotgun (WGS) entry which is preliminary data.</text>
</comment>
<keyword evidence="2" id="KW-0812">Transmembrane</keyword>
<dbReference type="EMBL" id="JBBPDW010000004">
    <property type="protein sequence ID" value="KAK7553605.1"/>
    <property type="molecule type" value="Genomic_DNA"/>
</dbReference>
<gene>
    <name evidence="3" type="ORF">IWX46DRAFT_590655</name>
</gene>
<feature type="region of interest" description="Disordered" evidence="1">
    <location>
        <begin position="69"/>
        <end position="108"/>
    </location>
</feature>
<dbReference type="Proteomes" id="UP001365128">
    <property type="component" value="Unassembled WGS sequence"/>
</dbReference>
<name>A0ABR1MMH5_9PEZI</name>
<organism evidence="3 4">
    <name type="scientific">Phyllosticta citricarpa</name>
    <dbReference type="NCBI Taxonomy" id="55181"/>
    <lineage>
        <taxon>Eukaryota</taxon>
        <taxon>Fungi</taxon>
        <taxon>Dikarya</taxon>
        <taxon>Ascomycota</taxon>
        <taxon>Pezizomycotina</taxon>
        <taxon>Dothideomycetes</taxon>
        <taxon>Dothideomycetes incertae sedis</taxon>
        <taxon>Botryosphaeriales</taxon>
        <taxon>Phyllostictaceae</taxon>
        <taxon>Phyllosticta</taxon>
    </lineage>
</organism>
<reference evidence="3 4" key="1">
    <citation type="submission" date="2024-04" db="EMBL/GenBank/DDBJ databases">
        <title>Phyllosticta paracitricarpa is synonymous to the EU quarantine fungus P. citricarpa based on phylogenomic analyses.</title>
        <authorList>
            <consortium name="Lawrence Berkeley National Laboratory"/>
            <person name="Van Ingen-Buijs V.A."/>
            <person name="Van Westerhoven A.C."/>
            <person name="Haridas S."/>
            <person name="Skiadas P."/>
            <person name="Martin F."/>
            <person name="Groenewald J.Z."/>
            <person name="Crous P.W."/>
            <person name="Seidl M.F."/>
        </authorList>
    </citation>
    <scope>NUCLEOTIDE SEQUENCE [LARGE SCALE GENOMIC DNA]</scope>
    <source>
        <strain evidence="3 4">CBS 122670</strain>
    </source>
</reference>
<evidence type="ECO:0000256" key="1">
    <source>
        <dbReference type="SAM" id="MobiDB-lite"/>
    </source>
</evidence>
<evidence type="ECO:0000313" key="3">
    <source>
        <dbReference type="EMBL" id="KAK7553605.1"/>
    </source>
</evidence>
<feature type="transmembrane region" description="Helical" evidence="2">
    <location>
        <begin position="155"/>
        <end position="179"/>
    </location>
</feature>
<keyword evidence="2" id="KW-1133">Transmembrane helix</keyword>
<sequence>MRDSRPPVFPLRSTRELPALRLSRIRLEECSGRQPRERSSDEDVLSSTELGRSSRHLGWLVVVDASPGDVGRRGSQSTQDGTASSIGRCEGGRGARRVVGSHASRSRKSASANKVSHLCVSVVVSDETVGAVWKIGPRVLLVAHAINVSLLNSRIIVAVVVAVVIPVVIAVIVVAVVVVGAGNFIPIRTSVVVKVQRAVAEEVDGYVCSDFSCAVGENGIDWLALAAAVSRDVVPVQVRETKAHESEEREDCECGTHVVCLTGGVK</sequence>
<feature type="compositionally biased region" description="Polar residues" evidence="1">
    <location>
        <begin position="74"/>
        <end position="85"/>
    </location>
</feature>
<accession>A0ABR1MMH5</accession>
<proteinExistence type="predicted"/>
<evidence type="ECO:0000313" key="4">
    <source>
        <dbReference type="Proteomes" id="UP001365128"/>
    </source>
</evidence>